<protein>
    <submittedName>
        <fullName evidence="13">C2H2-type domain-containing protein</fullName>
    </submittedName>
</protein>
<evidence type="ECO:0000256" key="4">
    <source>
        <dbReference type="ARBA" id="ARBA00022771"/>
    </source>
</evidence>
<feature type="region of interest" description="Disordered" evidence="10">
    <location>
        <begin position="405"/>
        <end position="441"/>
    </location>
</feature>
<keyword evidence="4 9" id="KW-0863">Zinc-finger</keyword>
<dbReference type="Pfam" id="PF00096">
    <property type="entry name" value="zf-C2H2"/>
    <property type="match status" value="2"/>
</dbReference>
<feature type="compositionally biased region" description="Low complexity" evidence="10">
    <location>
        <begin position="428"/>
        <end position="441"/>
    </location>
</feature>
<dbReference type="AlphaFoldDB" id="A0A914UHL8"/>
<keyword evidence="3" id="KW-0677">Repeat</keyword>
<evidence type="ECO:0000256" key="9">
    <source>
        <dbReference type="PROSITE-ProRule" id="PRU00042"/>
    </source>
</evidence>
<dbReference type="FunFam" id="3.30.160.60:FF:002571">
    <property type="entry name" value="Protein odd-skipped-related 2"/>
    <property type="match status" value="1"/>
</dbReference>
<evidence type="ECO:0000313" key="12">
    <source>
        <dbReference type="Proteomes" id="UP000887566"/>
    </source>
</evidence>
<evidence type="ECO:0000256" key="5">
    <source>
        <dbReference type="ARBA" id="ARBA00022833"/>
    </source>
</evidence>
<keyword evidence="12" id="KW-1185">Reference proteome</keyword>
<keyword evidence="5" id="KW-0862">Zinc</keyword>
<dbReference type="GO" id="GO:0008270">
    <property type="term" value="F:zinc ion binding"/>
    <property type="evidence" value="ECO:0007669"/>
    <property type="project" value="UniProtKB-KW"/>
</dbReference>
<evidence type="ECO:0000313" key="13">
    <source>
        <dbReference type="WBParaSite" id="PSAMB.scaffold1010size37260.g10475.t1"/>
    </source>
</evidence>
<name>A0A914UHL8_9BILA</name>
<feature type="compositionally biased region" description="Low complexity" evidence="10">
    <location>
        <begin position="407"/>
        <end position="420"/>
    </location>
</feature>
<keyword evidence="2" id="KW-0479">Metal-binding</keyword>
<dbReference type="SMART" id="SM00355">
    <property type="entry name" value="ZnF_C2H2"/>
    <property type="match status" value="2"/>
</dbReference>
<dbReference type="Gene3D" id="3.30.160.60">
    <property type="entry name" value="Classic Zinc Finger"/>
    <property type="match status" value="2"/>
</dbReference>
<organism evidence="12 13">
    <name type="scientific">Plectus sambesii</name>
    <dbReference type="NCBI Taxonomy" id="2011161"/>
    <lineage>
        <taxon>Eukaryota</taxon>
        <taxon>Metazoa</taxon>
        <taxon>Ecdysozoa</taxon>
        <taxon>Nematoda</taxon>
        <taxon>Chromadorea</taxon>
        <taxon>Plectida</taxon>
        <taxon>Plectina</taxon>
        <taxon>Plectoidea</taxon>
        <taxon>Plectidae</taxon>
        <taxon>Plectus</taxon>
    </lineage>
</organism>
<dbReference type="Proteomes" id="UP000887566">
    <property type="component" value="Unplaced"/>
</dbReference>
<dbReference type="SUPFAM" id="SSF57667">
    <property type="entry name" value="beta-beta-alpha zinc fingers"/>
    <property type="match status" value="1"/>
</dbReference>
<dbReference type="PROSITE" id="PS50157">
    <property type="entry name" value="ZINC_FINGER_C2H2_2"/>
    <property type="match status" value="2"/>
</dbReference>
<evidence type="ECO:0000256" key="8">
    <source>
        <dbReference type="ARBA" id="ARBA00023242"/>
    </source>
</evidence>
<proteinExistence type="predicted"/>
<keyword evidence="8" id="KW-0539">Nucleus</keyword>
<evidence type="ECO:0000259" key="11">
    <source>
        <dbReference type="PROSITE" id="PS50157"/>
    </source>
</evidence>
<evidence type="ECO:0000256" key="6">
    <source>
        <dbReference type="ARBA" id="ARBA00023015"/>
    </source>
</evidence>
<evidence type="ECO:0000256" key="1">
    <source>
        <dbReference type="ARBA" id="ARBA00004123"/>
    </source>
</evidence>
<dbReference type="InterPro" id="IPR036236">
    <property type="entry name" value="Znf_C2H2_sf"/>
</dbReference>
<evidence type="ECO:0000256" key="2">
    <source>
        <dbReference type="ARBA" id="ARBA00022723"/>
    </source>
</evidence>
<evidence type="ECO:0000256" key="7">
    <source>
        <dbReference type="ARBA" id="ARBA00023163"/>
    </source>
</evidence>
<feature type="region of interest" description="Disordered" evidence="10">
    <location>
        <begin position="159"/>
        <end position="178"/>
    </location>
</feature>
<dbReference type="PANTHER" id="PTHR14196:SF0">
    <property type="entry name" value="PROTEIN BOWEL"/>
    <property type="match status" value="1"/>
</dbReference>
<feature type="region of interest" description="Disordered" evidence="10">
    <location>
        <begin position="280"/>
        <end position="299"/>
    </location>
</feature>
<dbReference type="GO" id="GO:0000981">
    <property type="term" value="F:DNA-binding transcription factor activity, RNA polymerase II-specific"/>
    <property type="evidence" value="ECO:0007669"/>
    <property type="project" value="TreeGrafter"/>
</dbReference>
<accession>A0A914UHL8</accession>
<dbReference type="InterPro" id="IPR050717">
    <property type="entry name" value="C2H2-ZF_Transcription_Reg"/>
</dbReference>
<evidence type="ECO:0000256" key="3">
    <source>
        <dbReference type="ARBA" id="ARBA00022737"/>
    </source>
</evidence>
<evidence type="ECO:0000256" key="10">
    <source>
        <dbReference type="SAM" id="MobiDB-lite"/>
    </source>
</evidence>
<dbReference type="GO" id="GO:0005634">
    <property type="term" value="C:nucleus"/>
    <property type="evidence" value="ECO:0007669"/>
    <property type="project" value="UniProtKB-SubCell"/>
</dbReference>
<comment type="subcellular location">
    <subcellularLocation>
        <location evidence="1">Nucleus</location>
    </subcellularLocation>
</comment>
<dbReference type="PROSITE" id="PS00028">
    <property type="entry name" value="ZINC_FINGER_C2H2_1"/>
    <property type="match status" value="1"/>
</dbReference>
<feature type="domain" description="C2H2-type" evidence="11">
    <location>
        <begin position="357"/>
        <end position="384"/>
    </location>
</feature>
<feature type="domain" description="C2H2-type" evidence="11">
    <location>
        <begin position="385"/>
        <end position="416"/>
    </location>
</feature>
<feature type="compositionally biased region" description="Low complexity" evidence="10">
    <location>
        <begin position="1"/>
        <end position="20"/>
    </location>
</feature>
<dbReference type="InterPro" id="IPR013087">
    <property type="entry name" value="Znf_C2H2_type"/>
</dbReference>
<keyword evidence="7" id="KW-0804">Transcription</keyword>
<dbReference type="WBParaSite" id="PSAMB.scaffold1010size37260.g10475.t1">
    <property type="protein sequence ID" value="PSAMB.scaffold1010size37260.g10475.t1"/>
    <property type="gene ID" value="PSAMB.scaffold1010size37260.g10475"/>
</dbReference>
<dbReference type="PANTHER" id="PTHR14196">
    <property type="entry name" value="ODD-SKIPPED - RELATED"/>
    <property type="match status" value="1"/>
</dbReference>
<dbReference type="FunFam" id="3.30.160.60:FF:000311">
    <property type="entry name" value="protein odd-skipped-related 2 isoform X1"/>
    <property type="match status" value="1"/>
</dbReference>
<sequence length="441" mass="48311">MGKSARSACAPSPCAPSPADAPDRWHERQDGRTDRPTNGYERRSHGRMRRRGSQDATTALQLKCQGLGASKKVRRGVDVVIAGDESEAALFSHSLKPTAASPTPFQFAHSSVRPSTARGLTVCLLTPLRLVALDSLIAYHTSTATGERARAIIRTRYRPQDDPTRGRCAAESSNERSEKILDMNPEQVLTAAAAAAAQSQFLAQHHPAAAMFQRSTMHFPMNAFAMRPIGQQPSAGSVSAIFPSAVAPANDPGFLMRYWTLLWQQQMAVAQAAAMPKCGVEGPTERVKTDISPPPRFDFKRMGKSIAEEEKDDPKANMSKAAASVFSITPPMSKAPWFMLPQKPRGGGRSNRPKKEFICKYCERHFTKSYNLLIHERTHTDERPYSCEICSKAFRRQDHLRDHSDASKLLSSPERSSSALNVSLENLSPSSSIASSPAGRP</sequence>
<dbReference type="GO" id="GO:0000977">
    <property type="term" value="F:RNA polymerase II transcription regulatory region sequence-specific DNA binding"/>
    <property type="evidence" value="ECO:0007669"/>
    <property type="project" value="TreeGrafter"/>
</dbReference>
<keyword evidence="6" id="KW-0805">Transcription regulation</keyword>
<reference evidence="13" key="1">
    <citation type="submission" date="2022-11" db="UniProtKB">
        <authorList>
            <consortium name="WormBaseParasite"/>
        </authorList>
    </citation>
    <scope>IDENTIFICATION</scope>
</reference>
<feature type="region of interest" description="Disordered" evidence="10">
    <location>
        <begin position="1"/>
        <end position="57"/>
    </location>
</feature>
<feature type="compositionally biased region" description="Basic and acidic residues" evidence="10">
    <location>
        <begin position="21"/>
        <end position="43"/>
    </location>
</feature>